<feature type="transmembrane region" description="Helical" evidence="1">
    <location>
        <begin position="12"/>
        <end position="32"/>
    </location>
</feature>
<keyword evidence="1" id="KW-1133">Transmembrane helix</keyword>
<proteinExistence type="predicted"/>
<feature type="transmembrane region" description="Helical" evidence="1">
    <location>
        <begin position="108"/>
        <end position="130"/>
    </location>
</feature>
<sequence length="178" mass="21243">MKFIIKILNNLRTILHLLLYTFLWILIGLWISNDQLHEIFSLTTFTQYNRSYWYKFFTFAAFIQCITFTFFFTSLHSLYLILYFKGFFEDLKVINVDRLHTYVMSFDFAINISLIYLIGTLLTLLGYIIGYHQQQEYVFCIYGYGIIGALVIDSILVNSRKCLIRRYEDVPINCYENA</sequence>
<organism evidence="2 3">
    <name type="scientific">Parastrongyloides trichosuri</name>
    <name type="common">Possum-specific nematode worm</name>
    <dbReference type="NCBI Taxonomy" id="131310"/>
    <lineage>
        <taxon>Eukaryota</taxon>
        <taxon>Metazoa</taxon>
        <taxon>Ecdysozoa</taxon>
        <taxon>Nematoda</taxon>
        <taxon>Chromadorea</taxon>
        <taxon>Rhabditida</taxon>
        <taxon>Tylenchina</taxon>
        <taxon>Panagrolaimomorpha</taxon>
        <taxon>Strongyloidoidea</taxon>
        <taxon>Strongyloididae</taxon>
        <taxon>Parastrongyloides</taxon>
    </lineage>
</organism>
<feature type="transmembrane region" description="Helical" evidence="1">
    <location>
        <begin position="136"/>
        <end position="157"/>
    </location>
</feature>
<feature type="transmembrane region" description="Helical" evidence="1">
    <location>
        <begin position="52"/>
        <end position="82"/>
    </location>
</feature>
<keyword evidence="1" id="KW-0472">Membrane</keyword>
<evidence type="ECO:0000313" key="3">
    <source>
        <dbReference type="WBParaSite" id="PTRK_0000443850.1"/>
    </source>
</evidence>
<dbReference type="AlphaFoldDB" id="A0A0N4ZAG0"/>
<dbReference type="Proteomes" id="UP000038045">
    <property type="component" value="Unplaced"/>
</dbReference>
<accession>A0A0N4ZAG0</accession>
<evidence type="ECO:0000313" key="2">
    <source>
        <dbReference type="Proteomes" id="UP000038045"/>
    </source>
</evidence>
<reference evidence="3" key="1">
    <citation type="submission" date="2017-02" db="UniProtKB">
        <authorList>
            <consortium name="WormBaseParasite"/>
        </authorList>
    </citation>
    <scope>IDENTIFICATION</scope>
</reference>
<keyword evidence="2" id="KW-1185">Reference proteome</keyword>
<dbReference type="WBParaSite" id="PTRK_0000443850.1">
    <property type="protein sequence ID" value="PTRK_0000443850.1"/>
    <property type="gene ID" value="PTRK_0000443850"/>
</dbReference>
<evidence type="ECO:0000256" key="1">
    <source>
        <dbReference type="SAM" id="Phobius"/>
    </source>
</evidence>
<name>A0A0N4ZAG0_PARTI</name>
<protein>
    <submittedName>
        <fullName evidence="3">7TM_GPCR_Srx domain-containing protein</fullName>
    </submittedName>
</protein>
<keyword evidence="1" id="KW-0812">Transmembrane</keyword>